<reference evidence="3" key="1">
    <citation type="journal article" date="2013" name="Nature">
        <title>Pan genome of the phytoplankton Emiliania underpins its global distribution.</title>
        <authorList>
            <person name="Read B.A."/>
            <person name="Kegel J."/>
            <person name="Klute M.J."/>
            <person name="Kuo A."/>
            <person name="Lefebvre S.C."/>
            <person name="Maumus F."/>
            <person name="Mayer C."/>
            <person name="Miller J."/>
            <person name="Monier A."/>
            <person name="Salamov A."/>
            <person name="Young J."/>
            <person name="Aguilar M."/>
            <person name="Claverie J.M."/>
            <person name="Frickenhaus S."/>
            <person name="Gonzalez K."/>
            <person name="Herman E.K."/>
            <person name="Lin Y.C."/>
            <person name="Napier J."/>
            <person name="Ogata H."/>
            <person name="Sarno A.F."/>
            <person name="Shmutz J."/>
            <person name="Schroeder D."/>
            <person name="de Vargas C."/>
            <person name="Verret F."/>
            <person name="von Dassow P."/>
            <person name="Valentin K."/>
            <person name="Van de Peer Y."/>
            <person name="Wheeler G."/>
            <person name="Dacks J.B."/>
            <person name="Delwiche C.F."/>
            <person name="Dyhrman S.T."/>
            <person name="Glockner G."/>
            <person name="John U."/>
            <person name="Richards T."/>
            <person name="Worden A.Z."/>
            <person name="Zhang X."/>
            <person name="Grigoriev I.V."/>
            <person name="Allen A.E."/>
            <person name="Bidle K."/>
            <person name="Borodovsky M."/>
            <person name="Bowler C."/>
            <person name="Brownlee C."/>
            <person name="Cock J.M."/>
            <person name="Elias M."/>
            <person name="Gladyshev V.N."/>
            <person name="Groth M."/>
            <person name="Guda C."/>
            <person name="Hadaegh A."/>
            <person name="Iglesias-Rodriguez M.D."/>
            <person name="Jenkins J."/>
            <person name="Jones B.M."/>
            <person name="Lawson T."/>
            <person name="Leese F."/>
            <person name="Lindquist E."/>
            <person name="Lobanov A."/>
            <person name="Lomsadze A."/>
            <person name="Malik S.B."/>
            <person name="Marsh M.E."/>
            <person name="Mackinder L."/>
            <person name="Mock T."/>
            <person name="Mueller-Roeber B."/>
            <person name="Pagarete A."/>
            <person name="Parker M."/>
            <person name="Probert I."/>
            <person name="Quesneville H."/>
            <person name="Raines C."/>
            <person name="Rensing S.A."/>
            <person name="Riano-Pachon D.M."/>
            <person name="Richier S."/>
            <person name="Rokitta S."/>
            <person name="Shiraiwa Y."/>
            <person name="Soanes D.M."/>
            <person name="van der Giezen M."/>
            <person name="Wahlund T.M."/>
            <person name="Williams B."/>
            <person name="Wilson W."/>
            <person name="Wolfe G."/>
            <person name="Wurch L.L."/>
        </authorList>
    </citation>
    <scope>NUCLEOTIDE SEQUENCE</scope>
</reference>
<dbReference type="Proteomes" id="UP000013827">
    <property type="component" value="Unassembled WGS sequence"/>
</dbReference>
<dbReference type="PaxDb" id="2903-EOD08917"/>
<name>A0A0D3ICD2_EMIH1</name>
<dbReference type="AlphaFoldDB" id="A0A0D3ICD2"/>
<feature type="region of interest" description="Disordered" evidence="1">
    <location>
        <begin position="37"/>
        <end position="56"/>
    </location>
</feature>
<dbReference type="KEGG" id="ehx:EMIHUDRAFT_258092"/>
<accession>A0A0D3ICD2</accession>
<dbReference type="GeneID" id="17255069"/>
<proteinExistence type="predicted"/>
<reference evidence="2" key="2">
    <citation type="submission" date="2024-10" db="UniProtKB">
        <authorList>
            <consortium name="EnsemblProtists"/>
        </authorList>
    </citation>
    <scope>IDENTIFICATION</scope>
</reference>
<evidence type="ECO:0000313" key="3">
    <source>
        <dbReference type="Proteomes" id="UP000013827"/>
    </source>
</evidence>
<dbReference type="HOGENOM" id="CLU_2311480_0_0_1"/>
<dbReference type="EnsemblProtists" id="EOD08917">
    <property type="protein sequence ID" value="EOD08917"/>
    <property type="gene ID" value="EMIHUDRAFT_258092"/>
</dbReference>
<keyword evidence="3" id="KW-1185">Reference proteome</keyword>
<sequence>MLLLSHVVAPSFSSAPIVGRRLELNKDTVHWGYFSQLEQPKETPSPAAPAPLTSNALLPPPHSCHMTVASGETVTVEMASHHACDDYDKASPLLQACAHP</sequence>
<evidence type="ECO:0000256" key="1">
    <source>
        <dbReference type="SAM" id="MobiDB-lite"/>
    </source>
</evidence>
<protein>
    <submittedName>
        <fullName evidence="2">Uncharacterized protein</fullName>
    </submittedName>
</protein>
<evidence type="ECO:0000313" key="2">
    <source>
        <dbReference type="EnsemblProtists" id="EOD08917"/>
    </source>
</evidence>
<dbReference type="RefSeq" id="XP_005761346.1">
    <property type="nucleotide sequence ID" value="XM_005761289.1"/>
</dbReference>
<organism evidence="2 3">
    <name type="scientific">Emiliania huxleyi (strain CCMP1516)</name>
    <dbReference type="NCBI Taxonomy" id="280463"/>
    <lineage>
        <taxon>Eukaryota</taxon>
        <taxon>Haptista</taxon>
        <taxon>Haptophyta</taxon>
        <taxon>Prymnesiophyceae</taxon>
        <taxon>Isochrysidales</taxon>
        <taxon>Noelaerhabdaceae</taxon>
        <taxon>Emiliania</taxon>
    </lineage>
</organism>